<dbReference type="InterPro" id="IPR001453">
    <property type="entry name" value="MoaB/Mog_dom"/>
</dbReference>
<organism evidence="8 9">
    <name type="scientific">Jannaschia aquimarina</name>
    <dbReference type="NCBI Taxonomy" id="935700"/>
    <lineage>
        <taxon>Bacteria</taxon>
        <taxon>Pseudomonadati</taxon>
        <taxon>Pseudomonadota</taxon>
        <taxon>Alphaproteobacteria</taxon>
        <taxon>Rhodobacterales</taxon>
        <taxon>Roseobacteraceae</taxon>
        <taxon>Jannaschia</taxon>
    </lineage>
</organism>
<dbReference type="Gene3D" id="3.90.105.10">
    <property type="entry name" value="Molybdopterin biosynthesis moea protein, domain 2"/>
    <property type="match status" value="1"/>
</dbReference>
<evidence type="ECO:0000256" key="2">
    <source>
        <dbReference type="ARBA" id="ARBA00005046"/>
    </source>
</evidence>
<evidence type="ECO:0000256" key="1">
    <source>
        <dbReference type="ARBA" id="ARBA00002901"/>
    </source>
</evidence>
<dbReference type="SMART" id="SM00852">
    <property type="entry name" value="MoCF_biosynth"/>
    <property type="match status" value="1"/>
</dbReference>
<dbReference type="InterPro" id="IPR036135">
    <property type="entry name" value="MoeA_linker/N_sf"/>
</dbReference>
<name>A0A0D1EH24_9RHOB</name>
<comment type="cofactor">
    <cofactor evidence="6">
        <name>Mg(2+)</name>
        <dbReference type="ChEBI" id="CHEBI:18420"/>
    </cofactor>
</comment>
<reference evidence="8 9" key="1">
    <citation type="submission" date="2015-02" db="EMBL/GenBank/DDBJ databases">
        <title>Genome Sequence of Jannaschia aquimarina DSM28248, a member of the Roseobacter clade.</title>
        <authorList>
            <person name="Voget S."/>
            <person name="Daniel R."/>
        </authorList>
    </citation>
    <scope>NUCLEOTIDE SEQUENCE [LARGE SCALE GENOMIC DNA]</scope>
    <source>
        <strain evidence="8 9">GSW-M26</strain>
    </source>
</reference>
<dbReference type="Gene3D" id="3.40.980.10">
    <property type="entry name" value="MoaB/Mog-like domain"/>
    <property type="match status" value="1"/>
</dbReference>
<dbReference type="OrthoDB" id="9804758at2"/>
<comment type="pathway">
    <text evidence="2 6">Cofactor biosynthesis; molybdopterin biosynthesis.</text>
</comment>
<dbReference type="Pfam" id="PF03454">
    <property type="entry name" value="MoeA_C"/>
    <property type="match status" value="1"/>
</dbReference>
<dbReference type="EMBL" id="JYFE01000024">
    <property type="protein sequence ID" value="KIT16959.1"/>
    <property type="molecule type" value="Genomic_DNA"/>
</dbReference>
<dbReference type="PANTHER" id="PTHR10192:SF5">
    <property type="entry name" value="GEPHYRIN"/>
    <property type="match status" value="1"/>
</dbReference>
<protein>
    <recommendedName>
        <fullName evidence="6">Molybdopterin molybdenumtransferase</fullName>
        <ecNumber evidence="6">2.10.1.1</ecNumber>
    </recommendedName>
</protein>
<dbReference type="SUPFAM" id="SSF53218">
    <property type="entry name" value="Molybdenum cofactor biosynthesis proteins"/>
    <property type="match status" value="1"/>
</dbReference>
<feature type="domain" description="MoaB/Mog" evidence="7">
    <location>
        <begin position="171"/>
        <end position="307"/>
    </location>
</feature>
<evidence type="ECO:0000256" key="6">
    <source>
        <dbReference type="RuleBase" id="RU365090"/>
    </source>
</evidence>
<dbReference type="SUPFAM" id="SSF63882">
    <property type="entry name" value="MoeA N-terminal region -like"/>
    <property type="match status" value="1"/>
</dbReference>
<evidence type="ECO:0000256" key="4">
    <source>
        <dbReference type="ARBA" id="ARBA00023150"/>
    </source>
</evidence>
<keyword evidence="9" id="KW-1185">Reference proteome</keyword>
<dbReference type="InterPro" id="IPR005111">
    <property type="entry name" value="MoeA_C_domain_IV"/>
</dbReference>
<dbReference type="EC" id="2.10.1.1" evidence="6"/>
<gene>
    <name evidence="8" type="primary">moeA_1</name>
    <name evidence="8" type="ORF">jaqu_12720</name>
</gene>
<comment type="similarity">
    <text evidence="3 6">Belongs to the MoeA family.</text>
</comment>
<dbReference type="InterPro" id="IPR038987">
    <property type="entry name" value="MoeA-like"/>
</dbReference>
<dbReference type="Pfam" id="PF00994">
    <property type="entry name" value="MoCF_biosynth"/>
    <property type="match status" value="1"/>
</dbReference>
<dbReference type="Gene3D" id="2.40.340.10">
    <property type="entry name" value="MoeA, C-terminal, domain IV"/>
    <property type="match status" value="1"/>
</dbReference>
<dbReference type="GO" id="GO:0005829">
    <property type="term" value="C:cytosol"/>
    <property type="evidence" value="ECO:0007669"/>
    <property type="project" value="TreeGrafter"/>
</dbReference>
<dbReference type="CDD" id="cd00887">
    <property type="entry name" value="MoeA"/>
    <property type="match status" value="1"/>
</dbReference>
<dbReference type="SUPFAM" id="SSF63867">
    <property type="entry name" value="MoeA C-terminal domain-like"/>
    <property type="match status" value="1"/>
</dbReference>
<dbReference type="Gene3D" id="2.170.190.11">
    <property type="entry name" value="Molybdopterin biosynthesis moea protein, domain 3"/>
    <property type="match status" value="1"/>
</dbReference>
<dbReference type="AlphaFoldDB" id="A0A0D1EH24"/>
<keyword evidence="6 8" id="KW-0808">Transferase</keyword>
<dbReference type="UniPathway" id="UPA00344"/>
<dbReference type="STRING" id="935700.jaqu_12720"/>
<dbReference type="PATRIC" id="fig|935700.4.peg.1324"/>
<dbReference type="RefSeq" id="WP_043918119.1">
    <property type="nucleotide sequence ID" value="NZ_FZPF01000011.1"/>
</dbReference>
<evidence type="ECO:0000313" key="8">
    <source>
        <dbReference type="EMBL" id="KIT16959.1"/>
    </source>
</evidence>
<proteinExistence type="inferred from homology"/>
<dbReference type="GO" id="GO:0046872">
    <property type="term" value="F:metal ion binding"/>
    <property type="evidence" value="ECO:0007669"/>
    <property type="project" value="UniProtKB-UniRule"/>
</dbReference>
<dbReference type="Pfam" id="PF03453">
    <property type="entry name" value="MoeA_N"/>
    <property type="match status" value="1"/>
</dbReference>
<dbReference type="InterPro" id="IPR005110">
    <property type="entry name" value="MoeA_linker/N"/>
</dbReference>
<evidence type="ECO:0000256" key="5">
    <source>
        <dbReference type="ARBA" id="ARBA00047317"/>
    </source>
</evidence>
<dbReference type="Proteomes" id="UP000032232">
    <property type="component" value="Unassembled WGS sequence"/>
</dbReference>
<evidence type="ECO:0000259" key="7">
    <source>
        <dbReference type="SMART" id="SM00852"/>
    </source>
</evidence>
<keyword evidence="6" id="KW-0460">Magnesium</keyword>
<sequence>MISVQEARDHLIALMPTMPVETVPIAKASGRVLAAPIEARHDQPPFAASAMDGYALAGPVEVGERLTVIGEAAAGHPFDGRLAQGEAVRIFTGAPVPEPADRVLIQEDARGEGNGIEVLDAPREGLHIRPAGGDFGRGDRMAPRRLGFADLALAAAMGHGDLPVRRRPRISILMTGDELRHPGETLPPGGIVASNGYGLLALLSNAGALPRLLPIAPDDPKLLIAALETGLDADLMVTIGGASVGAHDLVAGLGRDGMDLVFHKVRMRPGKPLLAGRWRGTPLIGLPGNPVSALVCGVIFLLPALRASLGLPAEPTMLDLRLATPVRENGPREHYMRGRLVSGAVEVFDRQDSSLLSVLADADVLVIRPPNDPARSIGDVVAAIALPSVNRF</sequence>
<comment type="caution">
    <text evidence="8">The sequence shown here is derived from an EMBL/GenBank/DDBJ whole genome shotgun (WGS) entry which is preliminary data.</text>
</comment>
<dbReference type="PANTHER" id="PTHR10192">
    <property type="entry name" value="MOLYBDOPTERIN BIOSYNTHESIS PROTEIN"/>
    <property type="match status" value="1"/>
</dbReference>
<dbReference type="InterPro" id="IPR036688">
    <property type="entry name" value="MoeA_C_domain_IV_sf"/>
</dbReference>
<keyword evidence="6" id="KW-0479">Metal-binding</keyword>
<comment type="function">
    <text evidence="1 6">Catalyzes the insertion of molybdate into adenylated molybdopterin with the concomitant release of AMP.</text>
</comment>
<keyword evidence="6" id="KW-0500">Molybdenum</keyword>
<comment type="catalytic activity">
    <reaction evidence="5">
        <text>adenylyl-molybdopterin + molybdate = Mo-molybdopterin + AMP + H(+)</text>
        <dbReference type="Rhea" id="RHEA:35047"/>
        <dbReference type="ChEBI" id="CHEBI:15378"/>
        <dbReference type="ChEBI" id="CHEBI:36264"/>
        <dbReference type="ChEBI" id="CHEBI:62727"/>
        <dbReference type="ChEBI" id="CHEBI:71302"/>
        <dbReference type="ChEBI" id="CHEBI:456215"/>
        <dbReference type="EC" id="2.10.1.1"/>
    </reaction>
</comment>
<keyword evidence="4 6" id="KW-0501">Molybdenum cofactor biosynthesis</keyword>
<evidence type="ECO:0000313" key="9">
    <source>
        <dbReference type="Proteomes" id="UP000032232"/>
    </source>
</evidence>
<dbReference type="InterPro" id="IPR036425">
    <property type="entry name" value="MoaB/Mog-like_dom_sf"/>
</dbReference>
<evidence type="ECO:0000256" key="3">
    <source>
        <dbReference type="ARBA" id="ARBA00010763"/>
    </source>
</evidence>
<dbReference type="GO" id="GO:0006777">
    <property type="term" value="P:Mo-molybdopterin cofactor biosynthetic process"/>
    <property type="evidence" value="ECO:0007669"/>
    <property type="project" value="UniProtKB-UniRule"/>
</dbReference>
<dbReference type="GO" id="GO:0061599">
    <property type="term" value="F:molybdopterin molybdotransferase activity"/>
    <property type="evidence" value="ECO:0007669"/>
    <property type="project" value="UniProtKB-UniRule"/>
</dbReference>
<accession>A0A0D1EH24</accession>